<dbReference type="RefSeq" id="WP_353567751.1">
    <property type="nucleotide sequence ID" value="NZ_BAABRI010000016.1"/>
</dbReference>
<reference evidence="2 3" key="1">
    <citation type="submission" date="2024-02" db="EMBL/GenBank/DDBJ databases">
        <title>Haloferula sargassicola NBRC 104335.</title>
        <authorList>
            <person name="Ichikawa N."/>
            <person name="Katano-Makiyama Y."/>
            <person name="Hidaka K."/>
        </authorList>
    </citation>
    <scope>NUCLEOTIDE SEQUENCE [LARGE SCALE GENOMIC DNA]</scope>
    <source>
        <strain evidence="2 3">NBRC 104335</strain>
    </source>
</reference>
<name>A0ABP9UQ13_9BACT</name>
<feature type="domain" description="Glycosyl transferase family 1" evidence="1">
    <location>
        <begin position="193"/>
        <end position="343"/>
    </location>
</feature>
<dbReference type="InterPro" id="IPR050194">
    <property type="entry name" value="Glycosyltransferase_grp1"/>
</dbReference>
<keyword evidence="3" id="KW-1185">Reference proteome</keyword>
<accession>A0ABP9UQ13</accession>
<dbReference type="Gene3D" id="3.40.50.2000">
    <property type="entry name" value="Glycogen Phosphorylase B"/>
    <property type="match status" value="2"/>
</dbReference>
<gene>
    <name evidence="2" type="ORF">Hsar01_02875</name>
</gene>
<dbReference type="EMBL" id="BAABRI010000016">
    <property type="protein sequence ID" value="GAA5483641.1"/>
    <property type="molecule type" value="Genomic_DNA"/>
</dbReference>
<dbReference type="PANTHER" id="PTHR45947:SF3">
    <property type="entry name" value="SULFOQUINOVOSYL TRANSFERASE SQD2"/>
    <property type="match status" value="1"/>
</dbReference>
<dbReference type="InterPro" id="IPR001296">
    <property type="entry name" value="Glyco_trans_1"/>
</dbReference>
<proteinExistence type="predicted"/>
<dbReference type="Pfam" id="PF00534">
    <property type="entry name" value="Glycos_transf_1"/>
    <property type="match status" value="1"/>
</dbReference>
<sequence length="379" mass="42151">MLPSLPSDAVQVVIAGQMPPPYGGQNINIKRVHDMLAAEKGLCVRHLKFEFTKSWEGVRRFEISKIIELLRVVGRAIKLRMEGPIDMLLYPVGGPHTSPILRDLVLLPVLRLLSRRVVLHFRAAGLREYLELASPGFRRLIRGIYRHCGGEAVVLTTYGRRDPASVGISSIRVIPNAFEDLAGDDFQRTAPPGKTVLSVGHICEDKGTPSLIRAFKSIAARDPEASLVLVGETLAPYTEQDLKKEIAGCGLEDRVIWKGILHGVDLEQAYKEADLFVFSSVAPYESFGMVLIEAMQWSLPLIVTDWRANVSVCGEGFGGVIAGNVEEDLGAALHEALQTAMDRQDCWLEWGRHNRGYFKVHYEISTMKRNYLDLVAPLR</sequence>
<protein>
    <recommendedName>
        <fullName evidence="1">Glycosyl transferase family 1 domain-containing protein</fullName>
    </recommendedName>
</protein>
<dbReference type="PANTHER" id="PTHR45947">
    <property type="entry name" value="SULFOQUINOVOSYL TRANSFERASE SQD2"/>
    <property type="match status" value="1"/>
</dbReference>
<evidence type="ECO:0000313" key="2">
    <source>
        <dbReference type="EMBL" id="GAA5483641.1"/>
    </source>
</evidence>
<dbReference type="SUPFAM" id="SSF53756">
    <property type="entry name" value="UDP-Glycosyltransferase/glycogen phosphorylase"/>
    <property type="match status" value="1"/>
</dbReference>
<organism evidence="2 3">
    <name type="scientific">Haloferula sargassicola</name>
    <dbReference type="NCBI Taxonomy" id="490096"/>
    <lineage>
        <taxon>Bacteria</taxon>
        <taxon>Pseudomonadati</taxon>
        <taxon>Verrucomicrobiota</taxon>
        <taxon>Verrucomicrobiia</taxon>
        <taxon>Verrucomicrobiales</taxon>
        <taxon>Verrucomicrobiaceae</taxon>
        <taxon>Haloferula</taxon>
    </lineage>
</organism>
<evidence type="ECO:0000313" key="3">
    <source>
        <dbReference type="Proteomes" id="UP001476282"/>
    </source>
</evidence>
<evidence type="ECO:0000259" key="1">
    <source>
        <dbReference type="Pfam" id="PF00534"/>
    </source>
</evidence>
<dbReference type="CDD" id="cd03801">
    <property type="entry name" value="GT4_PimA-like"/>
    <property type="match status" value="1"/>
</dbReference>
<comment type="caution">
    <text evidence="2">The sequence shown here is derived from an EMBL/GenBank/DDBJ whole genome shotgun (WGS) entry which is preliminary data.</text>
</comment>
<dbReference type="Proteomes" id="UP001476282">
    <property type="component" value="Unassembled WGS sequence"/>
</dbReference>